<dbReference type="EnsemblPlants" id="EMT21265">
    <property type="protein sequence ID" value="EMT21265"/>
    <property type="gene ID" value="F775_24191"/>
</dbReference>
<feature type="region of interest" description="Disordered" evidence="1">
    <location>
        <begin position="20"/>
        <end position="49"/>
    </location>
</feature>
<accession>M8B906</accession>
<dbReference type="AlphaFoldDB" id="M8B906"/>
<sequence length="78" mass="8490">MNISTISGAIVRVQIAAPSGSALNGSDFPKEKEEVPKEDGSNKSESKKSIFFTPREKLEDVFLGVPSDFDVCWNRGSI</sequence>
<feature type="compositionally biased region" description="Basic and acidic residues" evidence="1">
    <location>
        <begin position="28"/>
        <end position="49"/>
    </location>
</feature>
<reference evidence="2" key="1">
    <citation type="submission" date="2015-06" db="UniProtKB">
        <authorList>
            <consortium name="EnsemblPlants"/>
        </authorList>
    </citation>
    <scope>IDENTIFICATION</scope>
</reference>
<protein>
    <submittedName>
        <fullName evidence="2">Uncharacterized protein</fullName>
    </submittedName>
</protein>
<proteinExistence type="predicted"/>
<organism evidence="2">
    <name type="scientific">Aegilops tauschii</name>
    <name type="common">Tausch's goatgrass</name>
    <name type="synonym">Aegilops squarrosa</name>
    <dbReference type="NCBI Taxonomy" id="37682"/>
    <lineage>
        <taxon>Eukaryota</taxon>
        <taxon>Viridiplantae</taxon>
        <taxon>Streptophyta</taxon>
        <taxon>Embryophyta</taxon>
        <taxon>Tracheophyta</taxon>
        <taxon>Spermatophyta</taxon>
        <taxon>Magnoliopsida</taxon>
        <taxon>Liliopsida</taxon>
        <taxon>Poales</taxon>
        <taxon>Poaceae</taxon>
        <taxon>BOP clade</taxon>
        <taxon>Pooideae</taxon>
        <taxon>Triticodae</taxon>
        <taxon>Triticeae</taxon>
        <taxon>Triticinae</taxon>
        <taxon>Aegilops</taxon>
    </lineage>
</organism>
<evidence type="ECO:0000313" key="2">
    <source>
        <dbReference type="EnsemblPlants" id="EMT21265"/>
    </source>
</evidence>
<evidence type="ECO:0000256" key="1">
    <source>
        <dbReference type="SAM" id="MobiDB-lite"/>
    </source>
</evidence>
<name>M8B906_AEGTA</name>